<keyword evidence="4 7" id="KW-0812">Transmembrane</keyword>
<dbReference type="Proteomes" id="UP000750197">
    <property type="component" value="Unassembled WGS sequence"/>
</dbReference>
<feature type="transmembrane region" description="Helical" evidence="7">
    <location>
        <begin position="12"/>
        <end position="37"/>
    </location>
</feature>
<evidence type="ECO:0000313" key="9">
    <source>
        <dbReference type="EMBL" id="MBX8631624.1"/>
    </source>
</evidence>
<dbReference type="InterPro" id="IPR000515">
    <property type="entry name" value="MetI-like"/>
</dbReference>
<feature type="transmembrane region" description="Helical" evidence="7">
    <location>
        <begin position="326"/>
        <end position="354"/>
    </location>
</feature>
<protein>
    <submittedName>
        <fullName evidence="10">ABC transporter permease</fullName>
    </submittedName>
</protein>
<dbReference type="Gene3D" id="1.10.3720.10">
    <property type="entry name" value="MetI-like"/>
    <property type="match status" value="1"/>
</dbReference>
<dbReference type="EMBL" id="JAGVSJ010000006">
    <property type="protein sequence ID" value="MBX8631624.1"/>
    <property type="molecule type" value="Genomic_DNA"/>
</dbReference>
<evidence type="ECO:0000256" key="3">
    <source>
        <dbReference type="ARBA" id="ARBA00022475"/>
    </source>
</evidence>
<dbReference type="PANTHER" id="PTHR43163:SF6">
    <property type="entry name" value="DIPEPTIDE TRANSPORT SYSTEM PERMEASE PROTEIN DPPB-RELATED"/>
    <property type="match status" value="1"/>
</dbReference>
<name>A0A8J8CDR6_9ARCH</name>
<evidence type="ECO:0000313" key="11">
    <source>
        <dbReference type="Proteomes" id="UP000750197"/>
    </source>
</evidence>
<evidence type="ECO:0000313" key="10">
    <source>
        <dbReference type="EMBL" id="MBX8644635.1"/>
    </source>
</evidence>
<evidence type="ECO:0000256" key="6">
    <source>
        <dbReference type="ARBA" id="ARBA00023136"/>
    </source>
</evidence>
<dbReference type="CDD" id="cd06261">
    <property type="entry name" value="TM_PBP2"/>
    <property type="match status" value="1"/>
</dbReference>
<gene>
    <name evidence="9" type="ORF">J9259_03760</name>
    <name evidence="10" type="ORF">KIY12_07950</name>
</gene>
<feature type="transmembrane region" description="Helical" evidence="7">
    <location>
        <begin position="142"/>
        <end position="167"/>
    </location>
</feature>
<evidence type="ECO:0000256" key="4">
    <source>
        <dbReference type="ARBA" id="ARBA00022692"/>
    </source>
</evidence>
<accession>A0A8J8CDR6</accession>
<keyword evidence="5 7" id="KW-1133">Transmembrane helix</keyword>
<feature type="transmembrane region" description="Helical" evidence="7">
    <location>
        <begin position="228"/>
        <end position="247"/>
    </location>
</feature>
<reference evidence="10" key="1">
    <citation type="submission" date="2021-05" db="EMBL/GenBank/DDBJ databases">
        <title>Genomic insights into ecological role and evolution of a novel Thermoplasmata order Candidatus Sysuiplasmatales.</title>
        <authorList>
            <person name="Yuan Y."/>
        </authorList>
    </citation>
    <scope>NUCLEOTIDE SEQUENCE</scope>
    <source>
        <strain evidence="10">TUT19-bin139</strain>
        <strain evidence="9">YP2-bin.285</strain>
    </source>
</reference>
<dbReference type="AlphaFoldDB" id="A0A8J8CDR6"/>
<feature type="transmembrane region" description="Helical" evidence="7">
    <location>
        <begin position="109"/>
        <end position="130"/>
    </location>
</feature>
<dbReference type="PROSITE" id="PS50928">
    <property type="entry name" value="ABC_TM1"/>
    <property type="match status" value="1"/>
</dbReference>
<keyword evidence="6 7" id="KW-0472">Membrane</keyword>
<evidence type="ECO:0000259" key="8">
    <source>
        <dbReference type="PROSITE" id="PS50928"/>
    </source>
</evidence>
<dbReference type="GO" id="GO:0055085">
    <property type="term" value="P:transmembrane transport"/>
    <property type="evidence" value="ECO:0007669"/>
    <property type="project" value="InterPro"/>
</dbReference>
<sequence>MKMSTYIIRRLILLIPVIIGVTAFTFILTRVNIGLWISSLMGRIRTPEAKARIIAEYHLKSPVYLQYFYYMQGLLTGHWGFTSGFDTLVGTYRPVFQVMQERLPNTIELAIASIILVIIFSIPLGVISAVKRDKLPDHASRLWAMISYSTPTFWLGLLLIFAIAPYIPITQISGALNSSYYFTSTGSFQPWVVHQGALIEGTRPTGFLLVDTLIYGDIPAFLNGMEHIILPALTVALTSMGAIVRFLRSSMLDAMGQDYVRTAKAKGLPQKRVINKHVKRNAYSATITILGLLLASLMGGVVITEDIFSWPGIGYWLAEAAIVNDFASIMASVFVFAIIIVTANLIVDIIYAYLDPRVRLG</sequence>
<organism evidence="10 11">
    <name type="scientific">Candidatus Sysuiplasma superficiale</name>
    <dbReference type="NCBI Taxonomy" id="2823368"/>
    <lineage>
        <taxon>Archaea</taxon>
        <taxon>Methanobacteriati</taxon>
        <taxon>Thermoplasmatota</taxon>
        <taxon>Thermoplasmata</taxon>
        <taxon>Candidatus Sysuiplasmatales</taxon>
        <taxon>Candidatus Sysuiplasmataceae</taxon>
        <taxon>Candidatus Sysuiplasma</taxon>
    </lineage>
</organism>
<dbReference type="Pfam" id="PF19300">
    <property type="entry name" value="BPD_transp_1_N"/>
    <property type="match status" value="1"/>
</dbReference>
<comment type="similarity">
    <text evidence="7">Belongs to the binding-protein-dependent transport system permease family.</text>
</comment>
<evidence type="ECO:0000256" key="5">
    <source>
        <dbReference type="ARBA" id="ARBA00022989"/>
    </source>
</evidence>
<evidence type="ECO:0000256" key="7">
    <source>
        <dbReference type="RuleBase" id="RU363032"/>
    </source>
</evidence>
<dbReference type="EMBL" id="JAHEAC010000081">
    <property type="protein sequence ID" value="MBX8644635.1"/>
    <property type="molecule type" value="Genomic_DNA"/>
</dbReference>
<dbReference type="PANTHER" id="PTHR43163">
    <property type="entry name" value="DIPEPTIDE TRANSPORT SYSTEM PERMEASE PROTEIN DPPB-RELATED"/>
    <property type="match status" value="1"/>
</dbReference>
<dbReference type="SUPFAM" id="SSF161098">
    <property type="entry name" value="MetI-like"/>
    <property type="match status" value="1"/>
</dbReference>
<keyword evidence="3" id="KW-1003">Cell membrane</keyword>
<dbReference type="GO" id="GO:0005886">
    <property type="term" value="C:plasma membrane"/>
    <property type="evidence" value="ECO:0007669"/>
    <property type="project" value="UniProtKB-SubCell"/>
</dbReference>
<evidence type="ECO:0000256" key="1">
    <source>
        <dbReference type="ARBA" id="ARBA00004651"/>
    </source>
</evidence>
<dbReference type="InterPro" id="IPR035906">
    <property type="entry name" value="MetI-like_sf"/>
</dbReference>
<evidence type="ECO:0000256" key="2">
    <source>
        <dbReference type="ARBA" id="ARBA00022448"/>
    </source>
</evidence>
<proteinExistence type="inferred from homology"/>
<dbReference type="Proteomes" id="UP000716004">
    <property type="component" value="Unassembled WGS sequence"/>
</dbReference>
<feature type="transmembrane region" description="Helical" evidence="7">
    <location>
        <begin position="282"/>
        <end position="303"/>
    </location>
</feature>
<dbReference type="InterPro" id="IPR045621">
    <property type="entry name" value="BPD_transp_1_N"/>
</dbReference>
<keyword evidence="2 7" id="KW-0813">Transport</keyword>
<feature type="domain" description="ABC transmembrane type-1" evidence="8">
    <location>
        <begin position="103"/>
        <end position="351"/>
    </location>
</feature>
<comment type="caution">
    <text evidence="10">The sequence shown here is derived from an EMBL/GenBank/DDBJ whole genome shotgun (WGS) entry which is preliminary data.</text>
</comment>
<dbReference type="Pfam" id="PF00528">
    <property type="entry name" value="BPD_transp_1"/>
    <property type="match status" value="1"/>
</dbReference>
<comment type="subcellular location">
    <subcellularLocation>
        <location evidence="1 7">Cell membrane</location>
        <topology evidence="1 7">Multi-pass membrane protein</topology>
    </subcellularLocation>
</comment>